<feature type="non-terminal residue" evidence="4">
    <location>
        <position position="85"/>
    </location>
</feature>
<dbReference type="HOGENOM" id="CLU_180435_0_0_6"/>
<feature type="domain" description="Carrier" evidence="3">
    <location>
        <begin position="1"/>
        <end position="57"/>
    </location>
</feature>
<evidence type="ECO:0000259" key="3">
    <source>
        <dbReference type="PROSITE" id="PS50075"/>
    </source>
</evidence>
<dbReference type="GO" id="GO:0044550">
    <property type="term" value="P:secondary metabolite biosynthetic process"/>
    <property type="evidence" value="ECO:0007669"/>
    <property type="project" value="TreeGrafter"/>
</dbReference>
<dbReference type="PANTHER" id="PTHR45527">
    <property type="entry name" value="NONRIBOSOMAL PEPTIDE SYNTHETASE"/>
    <property type="match status" value="1"/>
</dbReference>
<evidence type="ECO:0000256" key="1">
    <source>
        <dbReference type="ARBA" id="ARBA00022450"/>
    </source>
</evidence>
<dbReference type="PANTHER" id="PTHR45527:SF14">
    <property type="entry name" value="PLIPASTATIN SYNTHASE SUBUNIT B"/>
    <property type="match status" value="1"/>
</dbReference>
<dbReference type="PROSITE" id="PS00012">
    <property type="entry name" value="PHOSPHOPANTETHEINE"/>
    <property type="match status" value="1"/>
</dbReference>
<dbReference type="GO" id="GO:0005829">
    <property type="term" value="C:cytosol"/>
    <property type="evidence" value="ECO:0007669"/>
    <property type="project" value="TreeGrafter"/>
</dbReference>
<name>F3FTX9_PSESX</name>
<dbReference type="PROSITE" id="PS50075">
    <property type="entry name" value="CARRIER"/>
    <property type="match status" value="1"/>
</dbReference>
<keyword evidence="1" id="KW-0596">Phosphopantetheine</keyword>
<dbReference type="SUPFAM" id="SSF47336">
    <property type="entry name" value="ACP-like"/>
    <property type="match status" value="1"/>
</dbReference>
<dbReference type="InterPro" id="IPR009081">
    <property type="entry name" value="PP-bd_ACP"/>
</dbReference>
<dbReference type="Gene3D" id="3.40.50.1820">
    <property type="entry name" value="alpha/beta hydrolase"/>
    <property type="match status" value="1"/>
</dbReference>
<reference evidence="4 5" key="1">
    <citation type="journal article" date="2011" name="PLoS Pathog.">
        <title>Dynamic evolution of pathogenicity revealed by sequencing and comparative genomics of 19 Pseudomonas syringae isolates.</title>
        <authorList>
            <person name="Baltrus D.A."/>
            <person name="Nishimura M.T."/>
            <person name="Romanchuk A."/>
            <person name="Chang J.H."/>
            <person name="Mukhtar M.S."/>
            <person name="Cherkis K."/>
            <person name="Roach J."/>
            <person name="Grant S.R."/>
            <person name="Jones C.D."/>
            <person name="Dangl J.L."/>
        </authorList>
    </citation>
    <scope>NUCLEOTIDE SEQUENCE [LARGE SCALE GENOMIC DNA]</scope>
    <source>
        <strain evidence="5">M301072PT</strain>
    </source>
</reference>
<organism evidence="4 5">
    <name type="scientific">Pseudomonas syringae pv. japonica str. M301072</name>
    <dbReference type="NCBI Taxonomy" id="629262"/>
    <lineage>
        <taxon>Bacteria</taxon>
        <taxon>Pseudomonadati</taxon>
        <taxon>Pseudomonadota</taxon>
        <taxon>Gammaproteobacteria</taxon>
        <taxon>Pseudomonadales</taxon>
        <taxon>Pseudomonadaceae</taxon>
        <taxon>Pseudomonas</taxon>
        <taxon>Pseudomonas syringae</taxon>
    </lineage>
</organism>
<keyword evidence="2" id="KW-0597">Phosphoprotein</keyword>
<comment type="caution">
    <text evidence="4">The sequence shown here is derived from an EMBL/GenBank/DDBJ whole genome shotgun (WGS) entry which is preliminary data.</text>
</comment>
<evidence type="ECO:0000313" key="5">
    <source>
        <dbReference type="Proteomes" id="UP000004471"/>
    </source>
</evidence>
<dbReference type="InterPro" id="IPR029058">
    <property type="entry name" value="AB_hydrolase_fold"/>
</dbReference>
<dbReference type="InterPro" id="IPR036736">
    <property type="entry name" value="ACP-like_sf"/>
</dbReference>
<evidence type="ECO:0000256" key="2">
    <source>
        <dbReference type="ARBA" id="ARBA00022553"/>
    </source>
</evidence>
<protein>
    <submittedName>
        <fullName evidence="4">Amino acid adenylation</fullName>
    </submittedName>
</protein>
<dbReference type="AlphaFoldDB" id="F3FTX9"/>
<gene>
    <name evidence="4" type="ORF">PSYJA_34060</name>
</gene>
<evidence type="ECO:0000313" key="4">
    <source>
        <dbReference type="EMBL" id="EGH33671.1"/>
    </source>
</evidence>
<proteinExistence type="predicted"/>
<sequence length="85" mass="9457">MNEVGRHDGFFELGGHSLLAAQLVSRVRQQLNGDMALRQLFNHPTVAELAKVVDGLQAADTDSIEPIERNAPLALSFSQQRLWFL</sequence>
<dbReference type="GO" id="GO:0031177">
    <property type="term" value="F:phosphopantetheine binding"/>
    <property type="evidence" value="ECO:0007669"/>
    <property type="project" value="TreeGrafter"/>
</dbReference>
<dbReference type="GO" id="GO:0043041">
    <property type="term" value="P:amino acid activation for nonribosomal peptide biosynthetic process"/>
    <property type="evidence" value="ECO:0007669"/>
    <property type="project" value="TreeGrafter"/>
</dbReference>
<dbReference type="EMBL" id="AEAH01001841">
    <property type="protein sequence ID" value="EGH33671.1"/>
    <property type="molecule type" value="Genomic_DNA"/>
</dbReference>
<accession>F3FTX9</accession>
<dbReference type="Pfam" id="PF00550">
    <property type="entry name" value="PP-binding"/>
    <property type="match status" value="1"/>
</dbReference>
<dbReference type="InterPro" id="IPR006162">
    <property type="entry name" value="Ppantetheine_attach_site"/>
</dbReference>
<dbReference type="Proteomes" id="UP000004471">
    <property type="component" value="Unassembled WGS sequence"/>
</dbReference>